<evidence type="ECO:0000313" key="2">
    <source>
        <dbReference type="EMBL" id="PSC05256.1"/>
    </source>
</evidence>
<accession>A0A2T1HUB6</accession>
<dbReference type="InterPro" id="IPR041649">
    <property type="entry name" value="NepR"/>
</dbReference>
<evidence type="ECO:0000259" key="1">
    <source>
        <dbReference type="Pfam" id="PF18557"/>
    </source>
</evidence>
<keyword evidence="3" id="KW-1185">Reference proteome</keyword>
<dbReference type="EMBL" id="PVZS01000009">
    <property type="protein sequence ID" value="PSC05256.1"/>
    <property type="molecule type" value="Genomic_DNA"/>
</dbReference>
<proteinExistence type="predicted"/>
<dbReference type="Proteomes" id="UP000239772">
    <property type="component" value="Unassembled WGS sequence"/>
</dbReference>
<dbReference type="AlphaFoldDB" id="A0A2T1HUB6"/>
<organism evidence="2 3">
    <name type="scientific">Alsobacter soli</name>
    <dbReference type="NCBI Taxonomy" id="2109933"/>
    <lineage>
        <taxon>Bacteria</taxon>
        <taxon>Pseudomonadati</taxon>
        <taxon>Pseudomonadota</taxon>
        <taxon>Alphaproteobacteria</taxon>
        <taxon>Hyphomicrobiales</taxon>
        <taxon>Alsobacteraceae</taxon>
        <taxon>Alsobacter</taxon>
    </lineage>
</organism>
<reference evidence="3" key="1">
    <citation type="submission" date="2018-03" db="EMBL/GenBank/DDBJ databases">
        <authorList>
            <person name="Sun L."/>
            <person name="Liu H."/>
            <person name="Chen W."/>
            <person name="Huang K."/>
            <person name="Liu W."/>
            <person name="Gao X."/>
        </authorList>
    </citation>
    <scope>NUCLEOTIDE SEQUENCE [LARGE SCALE GENOMIC DNA]</scope>
    <source>
        <strain evidence="3">SH9</strain>
    </source>
</reference>
<sequence length="65" mass="7144">MDQQTGQAARTGAPAEAFDADVHAQIGRQLRSIYDSVVSQPVPDRFLELLNQLDTKTGGEQKEDE</sequence>
<evidence type="ECO:0000313" key="3">
    <source>
        <dbReference type="Proteomes" id="UP000239772"/>
    </source>
</evidence>
<protein>
    <recommendedName>
        <fullName evidence="1">Anti-sigma factor NepR domain-containing protein</fullName>
    </recommendedName>
</protein>
<gene>
    <name evidence="2" type="ORF">SLNSH_10115</name>
</gene>
<comment type="caution">
    <text evidence="2">The sequence shown here is derived from an EMBL/GenBank/DDBJ whole genome shotgun (WGS) entry which is preliminary data.</text>
</comment>
<feature type="domain" description="Anti-sigma factor NepR" evidence="1">
    <location>
        <begin position="24"/>
        <end position="56"/>
    </location>
</feature>
<dbReference type="Pfam" id="PF18557">
    <property type="entry name" value="NepR"/>
    <property type="match status" value="1"/>
</dbReference>
<name>A0A2T1HUB6_9HYPH</name>